<reference evidence="2 3" key="1">
    <citation type="submission" date="2023-12" db="EMBL/GenBank/DDBJ databases">
        <title>the genome sequence of Hyalangium sp. s54d21.</title>
        <authorList>
            <person name="Zhang X."/>
        </authorList>
    </citation>
    <scope>NUCLEOTIDE SEQUENCE [LARGE SCALE GENOMIC DNA]</scope>
    <source>
        <strain evidence="3">s54d21</strain>
    </source>
</reference>
<evidence type="ECO:0000313" key="3">
    <source>
        <dbReference type="Proteomes" id="UP001291309"/>
    </source>
</evidence>
<keyword evidence="1" id="KW-0472">Membrane</keyword>
<dbReference type="RefSeq" id="WP_321544614.1">
    <property type="nucleotide sequence ID" value="NZ_JAXIVS010000002.1"/>
</dbReference>
<comment type="caution">
    <text evidence="2">The sequence shown here is derived from an EMBL/GenBank/DDBJ whole genome shotgun (WGS) entry which is preliminary data.</text>
</comment>
<gene>
    <name evidence="2" type="ORF">SYV04_05820</name>
</gene>
<name>A0ABU5GXH7_9BACT</name>
<accession>A0ABU5GXH7</accession>
<dbReference type="PROSITE" id="PS51257">
    <property type="entry name" value="PROKAR_LIPOPROTEIN"/>
    <property type="match status" value="1"/>
</dbReference>
<sequence>MQPEVKKKQSPWLYIGIGCGSLLLIGAIIVGVGVWFVAKKANEIKEDMANPIVRTEKVKKALGAKTLPDGYYAMMSLSVPMVMDTAMISTKDPDAPHDGGASVFMYFFLKSATSRDVGNLRDYLEGKSDDASVISRAGLDTEGNEVLGRGVLEYDGRRLLYLTQRGELRGNNSDRERGPTLNTLVFFECPGSSNVRMGVWLEPDPSPETPTSELDLQGTTVDPEAVRPFMAHFNPCQES</sequence>
<keyword evidence="3" id="KW-1185">Reference proteome</keyword>
<evidence type="ECO:0008006" key="4">
    <source>
        <dbReference type="Google" id="ProtNLM"/>
    </source>
</evidence>
<dbReference type="Proteomes" id="UP001291309">
    <property type="component" value="Unassembled WGS sequence"/>
</dbReference>
<organism evidence="2 3">
    <name type="scientific">Hyalangium rubrum</name>
    <dbReference type="NCBI Taxonomy" id="3103134"/>
    <lineage>
        <taxon>Bacteria</taxon>
        <taxon>Pseudomonadati</taxon>
        <taxon>Myxococcota</taxon>
        <taxon>Myxococcia</taxon>
        <taxon>Myxococcales</taxon>
        <taxon>Cystobacterineae</taxon>
        <taxon>Archangiaceae</taxon>
        <taxon>Hyalangium</taxon>
    </lineage>
</organism>
<feature type="transmembrane region" description="Helical" evidence="1">
    <location>
        <begin position="12"/>
        <end position="38"/>
    </location>
</feature>
<evidence type="ECO:0000313" key="2">
    <source>
        <dbReference type="EMBL" id="MDY7225888.1"/>
    </source>
</evidence>
<proteinExistence type="predicted"/>
<protein>
    <recommendedName>
        <fullName evidence="4">Lipoprotein</fullName>
    </recommendedName>
</protein>
<keyword evidence="1" id="KW-1133">Transmembrane helix</keyword>
<dbReference type="EMBL" id="JAXIVS010000002">
    <property type="protein sequence ID" value="MDY7225888.1"/>
    <property type="molecule type" value="Genomic_DNA"/>
</dbReference>
<keyword evidence="1" id="KW-0812">Transmembrane</keyword>
<evidence type="ECO:0000256" key="1">
    <source>
        <dbReference type="SAM" id="Phobius"/>
    </source>
</evidence>